<comment type="caution">
    <text evidence="1">The sequence shown here is derived from an EMBL/GenBank/DDBJ whole genome shotgun (WGS) entry which is preliminary data.</text>
</comment>
<sequence>MKICARYWSFIASKDVRGLQNGLGPGFTSNVLSESTHLEQDEKLCCNFWNSSQQHFSMINDGQMSSRDTQPLVGYCIGPGSGRWKKGTNQDQLYYEANHCIQTLDIYVCAQASRDFLKLYRPENDGLSTYYVHVLNSGTVTTSTESLLSGPGHDKMVLGLHHLEVADT</sequence>
<proteinExistence type="predicted"/>
<reference evidence="1" key="1">
    <citation type="submission" date="2024-03" db="EMBL/GenBank/DDBJ databases">
        <authorList>
            <consortium name="ELIXIR-Norway"/>
            <consortium name="Elixir Norway"/>
        </authorList>
    </citation>
    <scope>NUCLEOTIDE SEQUENCE</scope>
</reference>
<name>A0ABP1A1G0_9BRYO</name>
<gene>
    <name evidence="1" type="ORF">CSSPJE1EN2_LOCUS26200</name>
</gene>
<dbReference type="Proteomes" id="UP001497522">
    <property type="component" value="Unassembled WGS sequence"/>
</dbReference>
<evidence type="ECO:0000313" key="2">
    <source>
        <dbReference type="Proteomes" id="UP001497522"/>
    </source>
</evidence>
<evidence type="ECO:0000313" key="1">
    <source>
        <dbReference type="EMBL" id="CAK9856268.1"/>
    </source>
</evidence>
<accession>A0ABP1A1G0</accession>
<protein>
    <submittedName>
        <fullName evidence="1">Uncharacterized protein</fullName>
    </submittedName>
</protein>
<keyword evidence="2" id="KW-1185">Reference proteome</keyword>
<organism evidence="1 2">
    <name type="scientific">Sphagnum jensenii</name>
    <dbReference type="NCBI Taxonomy" id="128206"/>
    <lineage>
        <taxon>Eukaryota</taxon>
        <taxon>Viridiplantae</taxon>
        <taxon>Streptophyta</taxon>
        <taxon>Embryophyta</taxon>
        <taxon>Bryophyta</taxon>
        <taxon>Sphagnophytina</taxon>
        <taxon>Sphagnopsida</taxon>
        <taxon>Sphagnales</taxon>
        <taxon>Sphagnaceae</taxon>
        <taxon>Sphagnum</taxon>
    </lineage>
</organism>
<dbReference type="EMBL" id="CAXHBF010000465">
    <property type="protein sequence ID" value="CAK9856268.1"/>
    <property type="molecule type" value="Genomic_DNA"/>
</dbReference>